<evidence type="ECO:0000256" key="4">
    <source>
        <dbReference type="ARBA" id="ARBA00023115"/>
    </source>
</evidence>
<comment type="caution">
    <text evidence="5">Lacks conserved residue(s) required for the propagation of feature annotation.</text>
</comment>
<dbReference type="InterPro" id="IPR037163">
    <property type="entry name" value="Spermidine_synt_N_sf"/>
</dbReference>
<name>A0A7C2YD84_9CREN</name>
<dbReference type="PANTHER" id="PTHR43317">
    <property type="entry name" value="THERMOSPERMINE SYNTHASE ACAULIS5"/>
    <property type="match status" value="1"/>
</dbReference>
<accession>A0A7C2YD84</accession>
<dbReference type="InterPro" id="IPR001045">
    <property type="entry name" value="Spermi_synthase"/>
</dbReference>
<dbReference type="InterPro" id="IPR030374">
    <property type="entry name" value="PABS"/>
</dbReference>
<feature type="binding site" evidence="5">
    <location>
        <position position="176"/>
    </location>
    <ligand>
        <name>S-methyl-5'-thioadenosine</name>
        <dbReference type="ChEBI" id="CHEBI:17509"/>
    </ligand>
</feature>
<dbReference type="EC" id="2.5.1.16" evidence="5"/>
<reference evidence="8" key="1">
    <citation type="journal article" date="2020" name="mSystems">
        <title>Genome- and Community-Level Interaction Insights into Carbon Utilization and Element Cycling Functions of Hydrothermarchaeota in Hydrothermal Sediment.</title>
        <authorList>
            <person name="Zhou Z."/>
            <person name="Liu Y."/>
            <person name="Xu W."/>
            <person name="Pan J."/>
            <person name="Luo Z.H."/>
            <person name="Li M."/>
        </authorList>
    </citation>
    <scope>NUCLEOTIDE SEQUENCE [LARGE SCALE GENOMIC DNA]</scope>
    <source>
        <strain evidence="8">SpSt-1259</strain>
    </source>
</reference>
<comment type="similarity">
    <text evidence="1 5">Belongs to the spermidine/spermine synthase family.</text>
</comment>
<comment type="subunit">
    <text evidence="5">Homodimer or homotetramer.</text>
</comment>
<dbReference type="GO" id="GO:0010487">
    <property type="term" value="F:thermospermine synthase activity"/>
    <property type="evidence" value="ECO:0007669"/>
    <property type="project" value="TreeGrafter"/>
</dbReference>
<evidence type="ECO:0000256" key="3">
    <source>
        <dbReference type="ARBA" id="ARBA00022679"/>
    </source>
</evidence>
<feature type="binding site" evidence="5">
    <location>
        <begin position="146"/>
        <end position="147"/>
    </location>
    <ligand>
        <name>S-methyl-5'-thioadenosine</name>
        <dbReference type="ChEBI" id="CHEBI:17509"/>
    </ligand>
</feature>
<dbReference type="GO" id="GO:0004766">
    <property type="term" value="F:spermidine synthase activity"/>
    <property type="evidence" value="ECO:0007669"/>
    <property type="project" value="UniProtKB-UniRule"/>
</dbReference>
<dbReference type="PROSITE" id="PS51006">
    <property type="entry name" value="PABS_2"/>
    <property type="match status" value="1"/>
</dbReference>
<feature type="binding site" evidence="5">
    <location>
        <position position="70"/>
    </location>
    <ligand>
        <name>spermidine</name>
        <dbReference type="ChEBI" id="CHEBI:57834"/>
    </ligand>
</feature>
<dbReference type="InterPro" id="IPR029063">
    <property type="entry name" value="SAM-dependent_MTases_sf"/>
</dbReference>
<evidence type="ECO:0000256" key="1">
    <source>
        <dbReference type="ARBA" id="ARBA00007867"/>
    </source>
</evidence>
<feature type="domain" description="PABS" evidence="7">
    <location>
        <begin position="10"/>
        <end position="248"/>
    </location>
</feature>
<comment type="function">
    <text evidence="5">Catalyzes the irreversible transfer of a propylamine group from the amino donor S-adenosylmethioninamine (decarboxy-AdoMet) to putrescine (1,4-diaminobutane) to yield spermidine.</text>
</comment>
<dbReference type="SUPFAM" id="SSF53335">
    <property type="entry name" value="S-adenosyl-L-methionine-dependent methyltransferases"/>
    <property type="match status" value="1"/>
</dbReference>
<keyword evidence="2" id="KW-0963">Cytoplasm</keyword>
<evidence type="ECO:0000313" key="8">
    <source>
        <dbReference type="EMBL" id="HEU97499.1"/>
    </source>
</evidence>
<keyword evidence="4 5" id="KW-0620">Polyamine biosynthesis</keyword>
<dbReference type="GO" id="GO:0008295">
    <property type="term" value="P:spermidine biosynthetic process"/>
    <property type="evidence" value="ECO:0007669"/>
    <property type="project" value="UniProtKB-UniRule"/>
</dbReference>
<dbReference type="NCBIfam" id="NF002010">
    <property type="entry name" value="PRK00811.1"/>
    <property type="match status" value="1"/>
</dbReference>
<sequence>MSGGNFNYWWNWYVEWIADGDASARASSRVYAVERTAFQNVMVVELVSLGKTLIIDGKVQSSLYDEYVYHESLVHPPLIAHGSPEKVLILGGGEGATLREVLRYKSVREVHMVDIDEKVIDFSKKFLFEWHRGSFDDPRAKVIIGDGRKFVEDAVARGEKYDAVIIDLVDPLVGGPAVHLYTRDFYQLIKQLIGEDGVMVTQATSPILYQRMYAIILNTIASVFSIARPYATYIRSYNGIWGFIFGSEKTDPLNFKSEDIDARIKSKLKTSQELKFYDGLTHEMLFKLPKNIRDSLKLYKEISTDDSPKYLEI</sequence>
<gene>
    <name evidence="5" type="primary">speE</name>
    <name evidence="8" type="ORF">ENO36_01410</name>
</gene>
<dbReference type="PANTHER" id="PTHR43317:SF1">
    <property type="entry name" value="THERMOSPERMINE SYNTHASE ACAULIS5"/>
    <property type="match status" value="1"/>
</dbReference>
<dbReference type="AlphaFoldDB" id="A0A7C2YD84"/>
<organism evidence="8">
    <name type="scientific">Fervidicoccus fontis</name>
    <dbReference type="NCBI Taxonomy" id="683846"/>
    <lineage>
        <taxon>Archaea</taxon>
        <taxon>Thermoproteota</taxon>
        <taxon>Thermoprotei</taxon>
        <taxon>Fervidicoccales</taxon>
        <taxon>Fervidicoccaceae</taxon>
        <taxon>Fervidicoccus</taxon>
    </lineage>
</organism>
<protein>
    <recommendedName>
        <fullName evidence="5">Polyamine aminopropyltransferase</fullName>
    </recommendedName>
    <alternativeName>
        <fullName evidence="5">Putrescine aminopropyltransferase</fullName>
        <shortName evidence="5">PAPT</shortName>
    </alternativeName>
    <alternativeName>
        <fullName evidence="5">Spermidine synthase</fullName>
        <shortName evidence="5">SPDS</shortName>
        <shortName evidence="5">SPDSY</shortName>
        <ecNumber evidence="5">2.5.1.16</ecNumber>
    </alternativeName>
</protein>
<feature type="binding site" evidence="5">
    <location>
        <position position="94"/>
    </location>
    <ligand>
        <name>spermidine</name>
        <dbReference type="ChEBI" id="CHEBI:57834"/>
    </ligand>
</feature>
<dbReference type="FunFam" id="3.40.50.150:FF:000088">
    <property type="entry name" value="Polyamine aminopropyltransferase"/>
    <property type="match status" value="1"/>
</dbReference>
<evidence type="ECO:0000259" key="7">
    <source>
        <dbReference type="PROSITE" id="PS51006"/>
    </source>
</evidence>
<dbReference type="PROSITE" id="PS01330">
    <property type="entry name" value="PABS_1"/>
    <property type="match status" value="1"/>
</dbReference>
<feature type="active site" description="Proton acceptor" evidence="5 6">
    <location>
        <position position="167"/>
    </location>
</feature>
<evidence type="ECO:0000256" key="6">
    <source>
        <dbReference type="PROSITE-ProRule" id="PRU00354"/>
    </source>
</evidence>
<comment type="pathway">
    <text evidence="5">Amine and polyamine biosynthesis; spermidine biosynthesis; spermidine from putrescine: step 1/1.</text>
</comment>
<dbReference type="EMBL" id="DSFE01000037">
    <property type="protein sequence ID" value="HEU97499.1"/>
    <property type="molecule type" value="Genomic_DNA"/>
</dbReference>
<dbReference type="Pfam" id="PF01564">
    <property type="entry name" value="Spermine_synth"/>
    <property type="match status" value="1"/>
</dbReference>
<dbReference type="CDD" id="cd02440">
    <property type="entry name" value="AdoMet_MTases"/>
    <property type="match status" value="1"/>
</dbReference>
<dbReference type="Proteomes" id="UP000885664">
    <property type="component" value="Unassembled WGS sequence"/>
</dbReference>
<dbReference type="UniPathway" id="UPA00248">
    <property type="reaction ID" value="UER00314"/>
</dbReference>
<dbReference type="Gene3D" id="2.30.140.10">
    <property type="entry name" value="Spermidine synthase, tetramerisation domain"/>
    <property type="match status" value="1"/>
</dbReference>
<dbReference type="Gene3D" id="3.40.50.150">
    <property type="entry name" value="Vaccinia Virus protein VP39"/>
    <property type="match status" value="1"/>
</dbReference>
<evidence type="ECO:0000256" key="2">
    <source>
        <dbReference type="ARBA" id="ARBA00022490"/>
    </source>
</evidence>
<feature type="binding site" evidence="5">
    <location>
        <position position="39"/>
    </location>
    <ligand>
        <name>S-methyl-5'-thioadenosine</name>
        <dbReference type="ChEBI" id="CHEBI:17509"/>
    </ligand>
</feature>
<keyword evidence="5" id="KW-0745">Spermidine biosynthesis</keyword>
<comment type="caution">
    <text evidence="8">The sequence shown here is derived from an EMBL/GenBank/DDBJ whole genome shotgun (WGS) entry which is preliminary data.</text>
</comment>
<dbReference type="InterPro" id="IPR030373">
    <property type="entry name" value="PABS_CS"/>
</dbReference>
<keyword evidence="3 5" id="KW-0808">Transferase</keyword>
<comment type="catalytic activity">
    <reaction evidence="5">
        <text>S-adenosyl 3-(methylsulfanyl)propylamine + putrescine = S-methyl-5'-thioadenosine + spermidine + H(+)</text>
        <dbReference type="Rhea" id="RHEA:12721"/>
        <dbReference type="ChEBI" id="CHEBI:15378"/>
        <dbReference type="ChEBI" id="CHEBI:17509"/>
        <dbReference type="ChEBI" id="CHEBI:57443"/>
        <dbReference type="ChEBI" id="CHEBI:57834"/>
        <dbReference type="ChEBI" id="CHEBI:326268"/>
        <dbReference type="EC" id="2.5.1.16"/>
    </reaction>
</comment>
<feature type="binding site" evidence="5">
    <location>
        <position position="114"/>
    </location>
    <ligand>
        <name>S-methyl-5'-thioadenosine</name>
        <dbReference type="ChEBI" id="CHEBI:17509"/>
    </ligand>
</feature>
<proteinExistence type="inferred from homology"/>
<dbReference type="HAMAP" id="MF_00198">
    <property type="entry name" value="Spermidine_synth"/>
    <property type="match status" value="1"/>
</dbReference>
<evidence type="ECO:0000256" key="5">
    <source>
        <dbReference type="HAMAP-Rule" id="MF_00198"/>
    </source>
</evidence>